<dbReference type="PROSITE" id="PS51767">
    <property type="entry name" value="PEPTIDASE_A1"/>
    <property type="match status" value="1"/>
</dbReference>
<dbReference type="InterPro" id="IPR032799">
    <property type="entry name" value="TAXi_C"/>
</dbReference>
<feature type="active site" evidence="6">
    <location>
        <position position="106"/>
    </location>
</feature>
<dbReference type="InterPro" id="IPR021109">
    <property type="entry name" value="Peptidase_aspartic_dom_sf"/>
</dbReference>
<evidence type="ECO:0000256" key="2">
    <source>
        <dbReference type="ARBA" id="ARBA00022670"/>
    </source>
</evidence>
<keyword evidence="3" id="KW-0064">Aspartyl protease</keyword>
<keyword evidence="7" id="KW-0732">Signal</keyword>
<dbReference type="AlphaFoldDB" id="A0A5D2UVH9"/>
<dbReference type="SUPFAM" id="SSF50630">
    <property type="entry name" value="Acid proteases"/>
    <property type="match status" value="1"/>
</dbReference>
<proteinExistence type="inferred from homology"/>
<evidence type="ECO:0000259" key="8">
    <source>
        <dbReference type="PROSITE" id="PS51767"/>
    </source>
</evidence>
<evidence type="ECO:0000256" key="3">
    <source>
        <dbReference type="ARBA" id="ARBA00022750"/>
    </source>
</evidence>
<dbReference type="EMBL" id="CM017653">
    <property type="protein sequence ID" value="TYI80403.1"/>
    <property type="molecule type" value="Genomic_DNA"/>
</dbReference>
<dbReference type="InterPro" id="IPR033121">
    <property type="entry name" value="PEPTIDASE_A1"/>
</dbReference>
<dbReference type="Gene3D" id="2.40.70.10">
    <property type="entry name" value="Acid Proteases"/>
    <property type="match status" value="2"/>
</dbReference>
<keyword evidence="10" id="KW-1185">Reference proteome</keyword>
<name>A0A5D2UVH9_GOSMU</name>
<organism evidence="9 10">
    <name type="scientific">Gossypium mustelinum</name>
    <name type="common">Cotton</name>
    <name type="synonym">Gossypium caicoense</name>
    <dbReference type="NCBI Taxonomy" id="34275"/>
    <lineage>
        <taxon>Eukaryota</taxon>
        <taxon>Viridiplantae</taxon>
        <taxon>Streptophyta</taxon>
        <taxon>Embryophyta</taxon>
        <taxon>Tracheophyta</taxon>
        <taxon>Spermatophyta</taxon>
        <taxon>Magnoliopsida</taxon>
        <taxon>eudicotyledons</taxon>
        <taxon>Gunneridae</taxon>
        <taxon>Pentapetalae</taxon>
        <taxon>rosids</taxon>
        <taxon>malvids</taxon>
        <taxon>Malvales</taxon>
        <taxon>Malvaceae</taxon>
        <taxon>Malvoideae</taxon>
        <taxon>Gossypium</taxon>
    </lineage>
</organism>
<dbReference type="Pfam" id="PF14543">
    <property type="entry name" value="TAXi_N"/>
    <property type="match status" value="1"/>
</dbReference>
<evidence type="ECO:0000256" key="1">
    <source>
        <dbReference type="ARBA" id="ARBA00007447"/>
    </source>
</evidence>
<dbReference type="PANTHER" id="PTHR47967:SF36">
    <property type="entry name" value="PEPTIDASE A1 DOMAIN-CONTAINING PROTEIN"/>
    <property type="match status" value="1"/>
</dbReference>
<dbReference type="InterPro" id="IPR051708">
    <property type="entry name" value="Plant_Aspart_Prot_A1"/>
</dbReference>
<keyword evidence="2" id="KW-0645">Protease</keyword>
<comment type="similarity">
    <text evidence="1">Belongs to the peptidase A1 family.</text>
</comment>
<dbReference type="InterPro" id="IPR001461">
    <property type="entry name" value="Aspartic_peptidase_A1"/>
</dbReference>
<dbReference type="InterPro" id="IPR034161">
    <property type="entry name" value="Pepsin-like_plant"/>
</dbReference>
<sequence>MSSRVLCFVSLLLCIFPAIAFALHLPLTLTHFDANDPSRDPYQILSYLASSSLARAHHLKNPQITATATSDATTTTTTPLFSHSYGGYSISLSFGTPPQILPFVMDTGSDFVWFPCTHRYVCKNCSFSPSSDQNVTIPSFIPKLSSSSRLVGCRNPKCSWVHHTNKTQCDECRNSFTPQNCTQACPPYFLLYGPGTTAGVALSETLNLGDRTVSNFLVGCSIFSSRQPAGIAGFGRGLPSLPTQLKLHKFSYCLISRRFDDSPSSSTLILDSTSDMDRKTNGLIYTPFIKNPIVRGKEAFQVYYYVGLRKITVGGRRVKVPRKFLSPGKNGDGGTIVDSGSTFTFMAHEIFEPLAVEFVKQVKNYSRARDVEVLTGLRPCFDVKDMGKPVELPELRLHFKGGAEIALPLENYFAVVGEGVACLTVVTDGDVGGGKAVVGHSGPAVVLGSFQMQNYYVEYDLRNQRLGLKPQLCI</sequence>
<evidence type="ECO:0000256" key="6">
    <source>
        <dbReference type="PIRSR" id="PIRSR601461-1"/>
    </source>
</evidence>
<keyword evidence="4" id="KW-0378">Hydrolase</keyword>
<evidence type="ECO:0000256" key="7">
    <source>
        <dbReference type="SAM" id="SignalP"/>
    </source>
</evidence>
<dbReference type="Proteomes" id="UP000323597">
    <property type="component" value="Chromosome D05"/>
</dbReference>
<accession>A0A5D2UVH9</accession>
<dbReference type="GO" id="GO:0005576">
    <property type="term" value="C:extracellular region"/>
    <property type="evidence" value="ECO:0007669"/>
    <property type="project" value="TreeGrafter"/>
</dbReference>
<dbReference type="PRINTS" id="PR00792">
    <property type="entry name" value="PEPSIN"/>
</dbReference>
<evidence type="ECO:0000256" key="5">
    <source>
        <dbReference type="ARBA" id="ARBA00023180"/>
    </source>
</evidence>
<keyword evidence="5" id="KW-0325">Glycoprotein</keyword>
<dbReference type="GO" id="GO:0006508">
    <property type="term" value="P:proteolysis"/>
    <property type="evidence" value="ECO:0007669"/>
    <property type="project" value="UniProtKB-KW"/>
</dbReference>
<dbReference type="CDD" id="cd05476">
    <property type="entry name" value="pepsin_A_like_plant"/>
    <property type="match status" value="1"/>
</dbReference>
<dbReference type="FunFam" id="2.40.70.10:FF:000034">
    <property type="entry name" value="Aspartyl protease family protein"/>
    <property type="match status" value="1"/>
</dbReference>
<feature type="signal peptide" evidence="7">
    <location>
        <begin position="1"/>
        <end position="22"/>
    </location>
</feature>
<evidence type="ECO:0000313" key="9">
    <source>
        <dbReference type="EMBL" id="TYI80403.1"/>
    </source>
</evidence>
<dbReference type="PANTHER" id="PTHR47967">
    <property type="entry name" value="OS07G0603500 PROTEIN-RELATED"/>
    <property type="match status" value="1"/>
</dbReference>
<evidence type="ECO:0000313" key="10">
    <source>
        <dbReference type="Proteomes" id="UP000323597"/>
    </source>
</evidence>
<dbReference type="Pfam" id="PF14541">
    <property type="entry name" value="TAXi_C"/>
    <property type="match status" value="1"/>
</dbReference>
<protein>
    <recommendedName>
        <fullName evidence="8">Peptidase A1 domain-containing protein</fullName>
    </recommendedName>
</protein>
<feature type="domain" description="Peptidase A1" evidence="8">
    <location>
        <begin position="88"/>
        <end position="469"/>
    </location>
</feature>
<reference evidence="9 10" key="1">
    <citation type="submission" date="2019-07" db="EMBL/GenBank/DDBJ databases">
        <title>WGS assembly of Gossypium mustelinum.</title>
        <authorList>
            <person name="Chen Z.J."/>
            <person name="Sreedasyam A."/>
            <person name="Ando A."/>
            <person name="Song Q."/>
            <person name="De L."/>
            <person name="Hulse-Kemp A."/>
            <person name="Ding M."/>
            <person name="Ye W."/>
            <person name="Kirkbride R."/>
            <person name="Jenkins J."/>
            <person name="Plott C."/>
            <person name="Lovell J."/>
            <person name="Lin Y.-M."/>
            <person name="Vaughn R."/>
            <person name="Liu B."/>
            <person name="Li W."/>
            <person name="Simpson S."/>
            <person name="Scheffler B."/>
            <person name="Saski C."/>
            <person name="Grover C."/>
            <person name="Hu G."/>
            <person name="Conover J."/>
            <person name="Carlson J."/>
            <person name="Shu S."/>
            <person name="Boston L."/>
            <person name="Williams M."/>
            <person name="Peterson D."/>
            <person name="Mcgee K."/>
            <person name="Jones D."/>
            <person name="Wendel J."/>
            <person name="Stelly D."/>
            <person name="Grimwood J."/>
            <person name="Schmutz J."/>
        </authorList>
    </citation>
    <scope>NUCLEOTIDE SEQUENCE [LARGE SCALE GENOMIC DNA]</scope>
    <source>
        <strain evidence="9">1408120.09</strain>
    </source>
</reference>
<dbReference type="InterPro" id="IPR032861">
    <property type="entry name" value="TAXi_N"/>
</dbReference>
<evidence type="ECO:0000256" key="4">
    <source>
        <dbReference type="ARBA" id="ARBA00022801"/>
    </source>
</evidence>
<gene>
    <name evidence="9" type="ORF">E1A91_D05G085400v1</name>
</gene>
<feature type="active site" evidence="6">
    <location>
        <position position="338"/>
    </location>
</feature>
<dbReference type="GO" id="GO:0004190">
    <property type="term" value="F:aspartic-type endopeptidase activity"/>
    <property type="evidence" value="ECO:0007669"/>
    <property type="project" value="UniProtKB-KW"/>
</dbReference>
<feature type="chain" id="PRO_5022842572" description="Peptidase A1 domain-containing protein" evidence="7">
    <location>
        <begin position="23"/>
        <end position="474"/>
    </location>
</feature>